<protein>
    <recommendedName>
        <fullName evidence="2">ADP-ribosylglycohydrolase</fullName>
    </recommendedName>
</protein>
<organism evidence="1">
    <name type="scientific">marine metagenome</name>
    <dbReference type="NCBI Taxonomy" id="408172"/>
    <lineage>
        <taxon>unclassified sequences</taxon>
        <taxon>metagenomes</taxon>
        <taxon>ecological metagenomes</taxon>
    </lineage>
</organism>
<feature type="non-terminal residue" evidence="1">
    <location>
        <position position="1"/>
    </location>
</feature>
<evidence type="ECO:0008006" key="2">
    <source>
        <dbReference type="Google" id="ProtNLM"/>
    </source>
</evidence>
<sequence>MDLDRYRGSLLGLAVSDAIGAPVEFKKPGDFEPVTGM</sequence>
<accession>A0A382TGZ4</accession>
<dbReference type="SUPFAM" id="SSF101478">
    <property type="entry name" value="ADP-ribosylglycohydrolase"/>
    <property type="match status" value="1"/>
</dbReference>
<dbReference type="AlphaFoldDB" id="A0A382TGZ4"/>
<reference evidence="1" key="1">
    <citation type="submission" date="2018-05" db="EMBL/GenBank/DDBJ databases">
        <authorList>
            <person name="Lanie J.A."/>
            <person name="Ng W.-L."/>
            <person name="Kazmierczak K.M."/>
            <person name="Andrzejewski T.M."/>
            <person name="Davidsen T.M."/>
            <person name="Wayne K.J."/>
            <person name="Tettelin H."/>
            <person name="Glass J.I."/>
            <person name="Rusch D."/>
            <person name="Podicherti R."/>
            <person name="Tsui H.-C.T."/>
            <person name="Winkler M.E."/>
        </authorList>
    </citation>
    <scope>NUCLEOTIDE SEQUENCE</scope>
</reference>
<name>A0A382TGZ4_9ZZZZ</name>
<gene>
    <name evidence="1" type="ORF">METZ01_LOCUS374180</name>
</gene>
<feature type="non-terminal residue" evidence="1">
    <location>
        <position position="37"/>
    </location>
</feature>
<dbReference type="InterPro" id="IPR036705">
    <property type="entry name" value="Ribosyl_crysJ1_sf"/>
</dbReference>
<evidence type="ECO:0000313" key="1">
    <source>
        <dbReference type="EMBL" id="SVD21326.1"/>
    </source>
</evidence>
<dbReference type="Gene3D" id="1.10.4080.10">
    <property type="entry name" value="ADP-ribosylation/Crystallin J1"/>
    <property type="match status" value="1"/>
</dbReference>
<proteinExistence type="predicted"/>
<dbReference type="EMBL" id="UINC01136512">
    <property type="protein sequence ID" value="SVD21326.1"/>
    <property type="molecule type" value="Genomic_DNA"/>
</dbReference>